<dbReference type="VEuPathDB" id="PiroplasmaDB:TA18260"/>
<evidence type="ECO:0000313" key="4">
    <source>
        <dbReference type="EMBL" id="SVP93916.1"/>
    </source>
</evidence>
<organism evidence="4">
    <name type="scientific">Theileria annulata</name>
    <dbReference type="NCBI Taxonomy" id="5874"/>
    <lineage>
        <taxon>Eukaryota</taxon>
        <taxon>Sar</taxon>
        <taxon>Alveolata</taxon>
        <taxon>Apicomplexa</taxon>
        <taxon>Aconoidasida</taxon>
        <taxon>Piroplasmida</taxon>
        <taxon>Theileriidae</taxon>
        <taxon>Theileria</taxon>
    </lineage>
</organism>
<feature type="region of interest" description="Disordered" evidence="2">
    <location>
        <begin position="56"/>
        <end position="94"/>
    </location>
</feature>
<dbReference type="AlphaFoldDB" id="A0A3B0NFH7"/>
<evidence type="ECO:0000256" key="1">
    <source>
        <dbReference type="SAM" id="Coils"/>
    </source>
</evidence>
<keyword evidence="1" id="KW-0175">Coiled coil</keyword>
<dbReference type="EMBL" id="UIVT01000003">
    <property type="protein sequence ID" value="SVP93916.1"/>
    <property type="molecule type" value="Genomic_DNA"/>
</dbReference>
<sequence>MNINNSLVLSLGYGLISLPNFYECVTHSKKFPAKFKTSLIRRVNLSYISPSLTRFNQEYNSTPNDSSSNGPSTSESDVNNSSPDGHVSTSPPEINEELSSLISAQSEILKKEGDKDNLGKYDWFSDEPIDSSDEELMTEYYESKIPDLNTIYKNLDPVGIRNYLPDIPRSDRSLGRVYEVGETFLENKSTNTHTLEEILDKAKKNREELDRICGTTNANSVDNNINIKSSVTNSQLENKMENDNYKRFEGVDEFGLGEEFPEDSDDIVLEDEMCRYFLEIPLKNWVKDEINSYNNSLNKLEKAQKYYTENKPEEFVTDFRTVFSDSPISTTGVFDSNSTDFSEFTDKITKNSLEAKDLYIKEYKHNDLLNDIDKYESSEYPEIVLKMSQNVQNDPIFTLENGKCPQNGSYEMKLGNLEHNLRVYVGVPKEFIKFDEVGSVVVNDSIAFRRNYDICIGKAVEEIPLEGEYFIGTILLPNQAGYRDQNIRYLADEIAINSRGLVFVPDIPVIKQEEEWYFILLNRLLKLVQSVYKVDRISFVALGDQGNLIINYINNSMMNTISKYSNFSDHSKINKNDEVKNKMDDLIDRFSTERVRELMRRQSVPIIEDLLNGLQNIKLTQSHQEAKKAKEVNMVKPLSKVLQSLILYDATHVDLEKLTRLSIPTLLLESNRTNLIDQALKSDSVPEKTIKSAISSSKTNRHNSIQNKMKGINMFDYVINEVPEKLKTIMNNQTDFKLMPSDNNLENHREQYLITTFHKGVDILLEVFKEASSHFYMKKPNASKLELQVPIYIHTYYVTKF</sequence>
<name>A0A3B0NFH7_THEAN</name>
<evidence type="ECO:0000256" key="2">
    <source>
        <dbReference type="SAM" id="MobiDB-lite"/>
    </source>
</evidence>
<reference evidence="4" key="1">
    <citation type="submission" date="2018-07" db="EMBL/GenBank/DDBJ databases">
        <authorList>
            <person name="Quirk P.G."/>
            <person name="Krulwich T.A."/>
        </authorList>
    </citation>
    <scope>NUCLEOTIDE SEQUENCE</scope>
    <source>
        <strain evidence="4">Anand</strain>
    </source>
</reference>
<accession>A0A3B0NFH7</accession>
<dbReference type="EMBL" id="UIVS01000003">
    <property type="protein sequence ID" value="SVP93112.1"/>
    <property type="molecule type" value="Genomic_DNA"/>
</dbReference>
<feature type="coiled-coil region" evidence="1">
    <location>
        <begin position="185"/>
        <end position="212"/>
    </location>
</feature>
<proteinExistence type="predicted"/>
<gene>
    <name evidence="4" type="ORF">TAT_000291100</name>
    <name evidence="3" type="ORF">TAV_000291200</name>
</gene>
<protein>
    <submittedName>
        <fullName evidence="4">Uncharacterized protein</fullName>
    </submittedName>
</protein>
<evidence type="ECO:0000313" key="3">
    <source>
        <dbReference type="EMBL" id="SVP93112.1"/>
    </source>
</evidence>